<dbReference type="AlphaFoldDB" id="A0AAV8X9T9"/>
<accession>A0AAV8X9T9</accession>
<dbReference type="EMBL" id="JAPWTK010000854">
    <property type="protein sequence ID" value="KAJ8935643.1"/>
    <property type="molecule type" value="Genomic_DNA"/>
</dbReference>
<keyword evidence="3" id="KW-1185">Reference proteome</keyword>
<name>A0AAV8X9T9_9CUCU</name>
<comment type="caution">
    <text evidence="2">The sequence shown here is derived from an EMBL/GenBank/DDBJ whole genome shotgun (WGS) entry which is preliminary data.</text>
</comment>
<keyword evidence="1" id="KW-1133">Transmembrane helix</keyword>
<keyword evidence="1" id="KW-0812">Transmembrane</keyword>
<proteinExistence type="predicted"/>
<dbReference type="PANTHER" id="PTHR35268">
    <property type="entry name" value="PROTEIN CCSMST1"/>
    <property type="match status" value="1"/>
</dbReference>
<gene>
    <name evidence="2" type="ORF">NQ318_010551</name>
</gene>
<feature type="transmembrane region" description="Helical" evidence="1">
    <location>
        <begin position="54"/>
        <end position="74"/>
    </location>
</feature>
<keyword evidence="1" id="KW-0472">Membrane</keyword>
<evidence type="ECO:0000256" key="1">
    <source>
        <dbReference type="SAM" id="Phobius"/>
    </source>
</evidence>
<evidence type="ECO:0000313" key="3">
    <source>
        <dbReference type="Proteomes" id="UP001162162"/>
    </source>
</evidence>
<organism evidence="2 3">
    <name type="scientific">Aromia moschata</name>
    <dbReference type="NCBI Taxonomy" id="1265417"/>
    <lineage>
        <taxon>Eukaryota</taxon>
        <taxon>Metazoa</taxon>
        <taxon>Ecdysozoa</taxon>
        <taxon>Arthropoda</taxon>
        <taxon>Hexapoda</taxon>
        <taxon>Insecta</taxon>
        <taxon>Pterygota</taxon>
        <taxon>Neoptera</taxon>
        <taxon>Endopterygota</taxon>
        <taxon>Coleoptera</taxon>
        <taxon>Polyphaga</taxon>
        <taxon>Cucujiformia</taxon>
        <taxon>Chrysomeloidea</taxon>
        <taxon>Cerambycidae</taxon>
        <taxon>Cerambycinae</taxon>
        <taxon>Callichromatini</taxon>
        <taxon>Aromia</taxon>
    </lineage>
</organism>
<dbReference type="Proteomes" id="UP001162162">
    <property type="component" value="Unassembled WGS sequence"/>
</dbReference>
<dbReference type="InterPro" id="IPR029160">
    <property type="entry name" value="UQCC4"/>
</dbReference>
<dbReference type="Pfam" id="PF15013">
    <property type="entry name" value="CCSMST1"/>
    <property type="match status" value="1"/>
</dbReference>
<reference evidence="2" key="1">
    <citation type="journal article" date="2023" name="Insect Mol. Biol.">
        <title>Genome sequencing provides insights into the evolution of gene families encoding plant cell wall-degrading enzymes in longhorned beetles.</title>
        <authorList>
            <person name="Shin N.R."/>
            <person name="Okamura Y."/>
            <person name="Kirsch R."/>
            <person name="Pauchet Y."/>
        </authorList>
    </citation>
    <scope>NUCLEOTIDE SEQUENCE</scope>
    <source>
        <strain evidence="2">AMC_N1</strain>
    </source>
</reference>
<dbReference type="PANTHER" id="PTHR35268:SF1">
    <property type="entry name" value="UBIQUINOL-CYTOCHROME-C REDUCTASE COMPLEX ASSEMBLY FACTOR 4"/>
    <property type="match status" value="1"/>
</dbReference>
<sequence length="188" mass="22517">MYFRSLTTTKLYSQQDQTKQKNVEVNEEPIQYSKSAAYQYRARITRTGEAVQRLWYEPYVIMGSLTIFMIYFTIIREENDIDEELSKSLYSRIHGLEEAQLKLSLEYNKEHGMETEAILARLKEIKEKKILRKSFITLYNDIFNTDWTFLKDYTDVNTAVDALYYKFYEILDANVPLYKKRGKTYPRK</sequence>
<protein>
    <submittedName>
        <fullName evidence="2">Uncharacterized protein</fullName>
    </submittedName>
</protein>
<evidence type="ECO:0000313" key="2">
    <source>
        <dbReference type="EMBL" id="KAJ8935643.1"/>
    </source>
</evidence>